<organism evidence="2 3">
    <name type="scientific">Candidatus Enterocloster faecavium</name>
    <dbReference type="NCBI Taxonomy" id="2838560"/>
    <lineage>
        <taxon>Bacteria</taxon>
        <taxon>Bacillati</taxon>
        <taxon>Bacillota</taxon>
        <taxon>Clostridia</taxon>
        <taxon>Lachnospirales</taxon>
        <taxon>Lachnospiraceae</taxon>
        <taxon>Enterocloster</taxon>
    </lineage>
</organism>
<dbReference type="Pfam" id="PF01935">
    <property type="entry name" value="DUF87"/>
    <property type="match status" value="1"/>
</dbReference>
<dbReference type="InterPro" id="IPR002789">
    <property type="entry name" value="HerA_central"/>
</dbReference>
<dbReference type="AlphaFoldDB" id="A0A9D2L7S4"/>
<feature type="domain" description="Helicase HerA central" evidence="1">
    <location>
        <begin position="11"/>
        <end position="213"/>
    </location>
</feature>
<dbReference type="EMBL" id="DWYS01000070">
    <property type="protein sequence ID" value="HJB07420.1"/>
    <property type="molecule type" value="Genomic_DNA"/>
</dbReference>
<reference evidence="2" key="2">
    <citation type="submission" date="2021-04" db="EMBL/GenBank/DDBJ databases">
        <authorList>
            <person name="Gilroy R."/>
        </authorList>
    </citation>
    <scope>NUCLEOTIDE SEQUENCE</scope>
    <source>
        <strain evidence="2">CHK188-4685</strain>
    </source>
</reference>
<dbReference type="SUPFAM" id="SSF52540">
    <property type="entry name" value="P-loop containing nucleoside triphosphate hydrolases"/>
    <property type="match status" value="1"/>
</dbReference>
<dbReference type="PANTHER" id="PTHR30121">
    <property type="entry name" value="UNCHARACTERIZED PROTEIN YJGR-RELATED"/>
    <property type="match status" value="1"/>
</dbReference>
<gene>
    <name evidence="2" type="ORF">H9716_06075</name>
</gene>
<dbReference type="PANTHER" id="PTHR30121:SF6">
    <property type="entry name" value="SLR6007 PROTEIN"/>
    <property type="match status" value="1"/>
</dbReference>
<dbReference type="Proteomes" id="UP000886804">
    <property type="component" value="Unassembled WGS sequence"/>
</dbReference>
<dbReference type="InterPro" id="IPR027417">
    <property type="entry name" value="P-loop_NTPase"/>
</dbReference>
<accession>A0A9D2L7S4</accession>
<dbReference type="Gene3D" id="3.40.50.300">
    <property type="entry name" value="P-loop containing nucleotide triphosphate hydrolases"/>
    <property type="match status" value="2"/>
</dbReference>
<reference evidence="2" key="1">
    <citation type="journal article" date="2021" name="PeerJ">
        <title>Extensive microbial diversity within the chicken gut microbiome revealed by metagenomics and culture.</title>
        <authorList>
            <person name="Gilroy R."/>
            <person name="Ravi A."/>
            <person name="Getino M."/>
            <person name="Pursley I."/>
            <person name="Horton D.L."/>
            <person name="Alikhan N.F."/>
            <person name="Baker D."/>
            <person name="Gharbi K."/>
            <person name="Hall N."/>
            <person name="Watson M."/>
            <person name="Adriaenssens E.M."/>
            <person name="Foster-Nyarko E."/>
            <person name="Jarju S."/>
            <person name="Secka A."/>
            <person name="Antonio M."/>
            <person name="Oren A."/>
            <person name="Chaudhuri R.R."/>
            <person name="La Ragione R."/>
            <person name="Hildebrand F."/>
            <person name="Pallen M.J."/>
        </authorList>
    </citation>
    <scope>NUCLEOTIDE SEQUENCE</scope>
    <source>
        <strain evidence="2">CHK188-4685</strain>
    </source>
</reference>
<dbReference type="InterPro" id="IPR051162">
    <property type="entry name" value="T4SS_component"/>
</dbReference>
<proteinExistence type="predicted"/>
<name>A0A9D2L7S4_9FIRM</name>
<evidence type="ECO:0000313" key="2">
    <source>
        <dbReference type="EMBL" id="HJB07420.1"/>
    </source>
</evidence>
<evidence type="ECO:0000259" key="1">
    <source>
        <dbReference type="Pfam" id="PF01935"/>
    </source>
</evidence>
<dbReference type="CDD" id="cd01983">
    <property type="entry name" value="SIMIBI"/>
    <property type="match status" value="1"/>
</dbReference>
<comment type="caution">
    <text evidence="2">The sequence shown here is derived from an EMBL/GenBank/DDBJ whole genome shotgun (WGS) entry which is preliminary data.</text>
</comment>
<sequence>MKLGTNEYGTVEFNEDEALNQHICLLGKSGSGKSAAAQRLALAMAEEGRIVIALDIHQVLSPENIFPPLREKMGEFSNIIDLEKEPLKLPLFTSLTKADGRQESSINTIGAIVDVIDRVYRLGEVQRAELRKACEFCMKNGWYHEQGMNGIKEALEMIGGKVAGRLLDKLYVLFEQKLFMDGKMPIQPGKINIIRLSHLDLSSQEVVAEIILSYIWRRSVFAMDDIKVVLYLDEFQNLDMKARSPLSLMLTEGRKFNLQLLLCTQSLYVGFSDAERKKVLQVGLLLYFRPTDLERRGIAALISNNQITEYALLLSILQVGEAVAVGSLLVNRRRTLRPIKVCFSEP</sequence>
<protein>
    <submittedName>
        <fullName evidence="2">DUF87 domain-containing protein</fullName>
    </submittedName>
</protein>
<evidence type="ECO:0000313" key="3">
    <source>
        <dbReference type="Proteomes" id="UP000886804"/>
    </source>
</evidence>